<dbReference type="Proteomes" id="UP000266305">
    <property type="component" value="Unassembled WGS sequence"/>
</dbReference>
<gene>
    <name evidence="2" type="ORF">D1114_04575</name>
</gene>
<evidence type="ECO:0000313" key="3">
    <source>
        <dbReference type="Proteomes" id="UP000266305"/>
    </source>
</evidence>
<sequence length="176" mass="19774">MPYEWVIAPKAPETSGAFPRSGEEDPLGRLHLWPYRSLPRRGFAAFIGITCLLLALPLIGLLGSPVLWALLPFLVAVVTGMWLALNRSYGDGEILEELTLWPDRVTLERHGPRGRRQSWQANPHWVRVTLHRSGGPVPHYLTLGGGPREVEIGAFLGEEERLALWPELERAFSRAR</sequence>
<evidence type="ECO:0000256" key="1">
    <source>
        <dbReference type="SAM" id="Phobius"/>
    </source>
</evidence>
<proteinExistence type="predicted"/>
<reference evidence="2 3" key="1">
    <citation type="submission" date="2018-08" db="EMBL/GenBank/DDBJ databases">
        <title>Draft genome sequence of Rhodobacter sphaeroides FY.</title>
        <authorList>
            <person name="Rayyan A."/>
            <person name="Meyer T.E."/>
            <person name="Kyndt J.A."/>
        </authorList>
    </citation>
    <scope>NUCLEOTIDE SEQUENCE [LARGE SCALE GENOMIC DNA]</scope>
    <source>
        <strain evidence="2 3">FY</strain>
    </source>
</reference>
<protein>
    <submittedName>
        <fullName evidence="2">DUF2244 domain-containing protein</fullName>
    </submittedName>
</protein>
<keyword evidence="1" id="KW-0472">Membrane</keyword>
<dbReference type="RefSeq" id="WP_118999416.1">
    <property type="nucleotide sequence ID" value="NZ_QWGP01000003.1"/>
</dbReference>
<keyword evidence="1" id="KW-0812">Transmembrane</keyword>
<comment type="caution">
    <text evidence="2">The sequence shown here is derived from an EMBL/GenBank/DDBJ whole genome shotgun (WGS) entry which is preliminary data.</text>
</comment>
<dbReference type="AlphaFoldDB" id="A0AAX1UQI2"/>
<keyword evidence="1" id="KW-1133">Transmembrane helix</keyword>
<evidence type="ECO:0000313" key="2">
    <source>
        <dbReference type="EMBL" id="RHZ97600.1"/>
    </source>
</evidence>
<name>A0AAX1UQI2_CERSP</name>
<dbReference type="InterPro" id="IPR019253">
    <property type="entry name" value="DUF2244_TM"/>
</dbReference>
<organism evidence="2 3">
    <name type="scientific">Cereibacter sphaeroides</name>
    <name type="common">Rhodobacter sphaeroides</name>
    <dbReference type="NCBI Taxonomy" id="1063"/>
    <lineage>
        <taxon>Bacteria</taxon>
        <taxon>Pseudomonadati</taxon>
        <taxon>Pseudomonadota</taxon>
        <taxon>Alphaproteobacteria</taxon>
        <taxon>Rhodobacterales</taxon>
        <taxon>Paracoccaceae</taxon>
        <taxon>Cereibacter</taxon>
    </lineage>
</organism>
<dbReference type="Pfam" id="PF10003">
    <property type="entry name" value="DUF2244"/>
    <property type="match status" value="1"/>
</dbReference>
<feature type="transmembrane region" description="Helical" evidence="1">
    <location>
        <begin position="66"/>
        <end position="85"/>
    </location>
</feature>
<feature type="transmembrane region" description="Helical" evidence="1">
    <location>
        <begin position="42"/>
        <end position="60"/>
    </location>
</feature>
<dbReference type="EMBL" id="QWGP01000003">
    <property type="protein sequence ID" value="RHZ97600.1"/>
    <property type="molecule type" value="Genomic_DNA"/>
</dbReference>
<accession>A0AAX1UQI2</accession>